<dbReference type="KEGG" id="csph:CSPHI_03045"/>
<dbReference type="STRING" id="1437874.CSPHI_03045"/>
<dbReference type="GO" id="GO:0008897">
    <property type="term" value="F:holo-[acyl-carrier-protein] synthase activity"/>
    <property type="evidence" value="ECO:0007669"/>
    <property type="project" value="UniProtKB-UniRule"/>
</dbReference>
<evidence type="ECO:0000256" key="3">
    <source>
        <dbReference type="ARBA" id="ARBA00022723"/>
    </source>
</evidence>
<keyword evidence="1 8" id="KW-0444">Lipid biosynthesis</keyword>
<dbReference type="InterPro" id="IPR037143">
    <property type="entry name" value="4-PPantetheinyl_Trfase_dom_sf"/>
</dbReference>
<dbReference type="EC" id="2.7.8.7" evidence="8"/>
<keyword evidence="11" id="KW-1185">Reference proteome</keyword>
<keyword evidence="8" id="KW-0963">Cytoplasm</keyword>
<evidence type="ECO:0000313" key="11">
    <source>
        <dbReference type="Proteomes" id="UP000185469"/>
    </source>
</evidence>
<keyword evidence="2 8" id="KW-0808">Transferase</keyword>
<accession>A0A1L7CWF8</accession>
<feature type="domain" description="4'-phosphopantetheinyl transferase" evidence="9">
    <location>
        <begin position="9"/>
        <end position="138"/>
    </location>
</feature>
<dbReference type="NCBIfam" id="NF000831">
    <property type="entry name" value="PRK00070.3-1"/>
    <property type="match status" value="1"/>
</dbReference>
<protein>
    <recommendedName>
        <fullName evidence="8">Holo-[acyl-carrier-protein] synthase</fullName>
        <shortName evidence="8">Holo-ACP synthase</shortName>
        <ecNumber evidence="8">2.7.8.7</ecNumber>
    </recommendedName>
    <alternativeName>
        <fullName evidence="8">4'-phosphopantetheinyl transferase AcpS</fullName>
    </alternativeName>
</protein>
<feature type="binding site" evidence="8">
    <location>
        <position position="13"/>
    </location>
    <ligand>
        <name>Mg(2+)</name>
        <dbReference type="ChEBI" id="CHEBI:18420"/>
    </ligand>
</feature>
<keyword evidence="7 8" id="KW-0275">Fatty acid biosynthesis</keyword>
<dbReference type="GO" id="GO:0005737">
    <property type="term" value="C:cytoplasm"/>
    <property type="evidence" value="ECO:0007669"/>
    <property type="project" value="UniProtKB-SubCell"/>
</dbReference>
<dbReference type="Pfam" id="PF01648">
    <property type="entry name" value="ACPS"/>
    <property type="match status" value="1"/>
</dbReference>
<evidence type="ECO:0000256" key="1">
    <source>
        <dbReference type="ARBA" id="ARBA00022516"/>
    </source>
</evidence>
<comment type="cofactor">
    <cofactor evidence="8">
        <name>Mg(2+)</name>
        <dbReference type="ChEBI" id="CHEBI:18420"/>
    </cofactor>
</comment>
<comment type="function">
    <text evidence="8">Transfers the 4'-phosphopantetheine moiety from coenzyme A to a Ser of acyl-carrier-protein.</text>
</comment>
<keyword evidence="4 8" id="KW-0276">Fatty acid metabolism</keyword>
<evidence type="ECO:0000256" key="2">
    <source>
        <dbReference type="ARBA" id="ARBA00022679"/>
    </source>
</evidence>
<gene>
    <name evidence="8" type="primary">acpS</name>
    <name evidence="10" type="ORF">CSPHI_03045</name>
</gene>
<evidence type="ECO:0000256" key="5">
    <source>
        <dbReference type="ARBA" id="ARBA00022842"/>
    </source>
</evidence>
<dbReference type="EMBL" id="CP009248">
    <property type="protein sequence ID" value="APT90216.1"/>
    <property type="molecule type" value="Genomic_DNA"/>
</dbReference>
<name>A0A1L7CWF8_9CORY</name>
<dbReference type="InterPro" id="IPR002582">
    <property type="entry name" value="ACPS"/>
</dbReference>
<evidence type="ECO:0000313" key="10">
    <source>
        <dbReference type="EMBL" id="APT90216.1"/>
    </source>
</evidence>
<evidence type="ECO:0000256" key="4">
    <source>
        <dbReference type="ARBA" id="ARBA00022832"/>
    </source>
</evidence>
<proteinExistence type="inferred from homology"/>
<evidence type="ECO:0000256" key="7">
    <source>
        <dbReference type="ARBA" id="ARBA00023160"/>
    </source>
</evidence>
<dbReference type="NCBIfam" id="TIGR00556">
    <property type="entry name" value="pantethn_trn"/>
    <property type="match status" value="1"/>
</dbReference>
<keyword evidence="6 8" id="KW-0443">Lipid metabolism</keyword>
<sequence>MALARAPRGVGVDLVDVAAFAEQLDRPGTVFAERVFTPGELAAARARGLGGDRLTRHLAGRWAAKEAVFKAWSSTRFGLPPALAEEDLDWREIEIPADAQGRPGVRLHGAVAAAVAAGHPGAGFSVSISHDGDYAVAVAALTAADPDGPAR</sequence>
<dbReference type="GO" id="GO:0000287">
    <property type="term" value="F:magnesium ion binding"/>
    <property type="evidence" value="ECO:0007669"/>
    <property type="project" value="UniProtKB-UniRule"/>
</dbReference>
<evidence type="ECO:0000256" key="8">
    <source>
        <dbReference type="HAMAP-Rule" id="MF_00101"/>
    </source>
</evidence>
<feature type="binding site" evidence="8">
    <location>
        <position position="66"/>
    </location>
    <ligand>
        <name>Mg(2+)</name>
        <dbReference type="ChEBI" id="CHEBI:18420"/>
    </ligand>
</feature>
<dbReference type="SUPFAM" id="SSF56214">
    <property type="entry name" value="4'-phosphopantetheinyl transferase"/>
    <property type="match status" value="1"/>
</dbReference>
<reference evidence="10 11" key="1">
    <citation type="submission" date="2014-08" db="EMBL/GenBank/DDBJ databases">
        <title>Complete genome sequence of Corynebacterium sphenisci CECT 5990(T) (=DSM 44792(T)), isolated from healthy wild penguins.</title>
        <authorList>
            <person name="Ruckert C."/>
            <person name="Albersmeier A."/>
            <person name="Winkler A."/>
            <person name="Kalinowski J."/>
        </authorList>
    </citation>
    <scope>NUCLEOTIDE SEQUENCE [LARGE SCALE GENOMIC DNA]</scope>
    <source>
        <strain evidence="10 11">DSM 44792</strain>
    </source>
</reference>
<comment type="similarity">
    <text evidence="8">Belongs to the P-Pant transferase superfamily. AcpS family.</text>
</comment>
<dbReference type="OrthoDB" id="517356at2"/>
<comment type="catalytic activity">
    <reaction evidence="8">
        <text>apo-[ACP] + CoA = holo-[ACP] + adenosine 3',5'-bisphosphate + H(+)</text>
        <dbReference type="Rhea" id="RHEA:12068"/>
        <dbReference type="Rhea" id="RHEA-COMP:9685"/>
        <dbReference type="Rhea" id="RHEA-COMP:9690"/>
        <dbReference type="ChEBI" id="CHEBI:15378"/>
        <dbReference type="ChEBI" id="CHEBI:29999"/>
        <dbReference type="ChEBI" id="CHEBI:57287"/>
        <dbReference type="ChEBI" id="CHEBI:58343"/>
        <dbReference type="ChEBI" id="CHEBI:64479"/>
        <dbReference type="EC" id="2.7.8.7"/>
    </reaction>
</comment>
<dbReference type="InterPro" id="IPR008278">
    <property type="entry name" value="4-PPantetheinyl_Trfase_dom"/>
</dbReference>
<dbReference type="HAMAP" id="MF_00101">
    <property type="entry name" value="AcpS"/>
    <property type="match status" value="1"/>
</dbReference>
<dbReference type="Gene3D" id="3.90.470.20">
    <property type="entry name" value="4'-phosphopantetheinyl transferase domain"/>
    <property type="match status" value="1"/>
</dbReference>
<keyword evidence="3 8" id="KW-0479">Metal-binding</keyword>
<dbReference type="Proteomes" id="UP000185469">
    <property type="component" value="Chromosome"/>
</dbReference>
<evidence type="ECO:0000259" key="9">
    <source>
        <dbReference type="Pfam" id="PF01648"/>
    </source>
</evidence>
<evidence type="ECO:0000256" key="6">
    <source>
        <dbReference type="ARBA" id="ARBA00023098"/>
    </source>
</evidence>
<comment type="subcellular location">
    <subcellularLocation>
        <location evidence="8">Cytoplasm</location>
    </subcellularLocation>
</comment>
<organism evidence="10 11">
    <name type="scientific">Corynebacterium sphenisci DSM 44792</name>
    <dbReference type="NCBI Taxonomy" id="1437874"/>
    <lineage>
        <taxon>Bacteria</taxon>
        <taxon>Bacillati</taxon>
        <taxon>Actinomycetota</taxon>
        <taxon>Actinomycetes</taxon>
        <taxon>Mycobacteriales</taxon>
        <taxon>Corynebacteriaceae</taxon>
        <taxon>Corynebacterium</taxon>
    </lineage>
</organism>
<dbReference type="InterPro" id="IPR004568">
    <property type="entry name" value="Ppantetheine-prot_Trfase_dom"/>
</dbReference>
<dbReference type="AlphaFoldDB" id="A0A1L7CWF8"/>
<dbReference type="GO" id="GO:0006633">
    <property type="term" value="P:fatty acid biosynthetic process"/>
    <property type="evidence" value="ECO:0007669"/>
    <property type="project" value="UniProtKB-UniRule"/>
</dbReference>
<keyword evidence="5 8" id="KW-0460">Magnesium</keyword>